<dbReference type="InterPro" id="IPR001227">
    <property type="entry name" value="Ac_transferase_dom_sf"/>
</dbReference>
<dbReference type="InterPro" id="IPR050444">
    <property type="entry name" value="Polyketide_Synthase"/>
</dbReference>
<evidence type="ECO:0000259" key="10">
    <source>
        <dbReference type="PROSITE" id="PS52019"/>
    </source>
</evidence>
<dbReference type="InterPro" id="IPR041068">
    <property type="entry name" value="HTH_51"/>
</dbReference>
<dbReference type="Pfam" id="PF16073">
    <property type="entry name" value="SAT"/>
    <property type="match status" value="1"/>
</dbReference>
<dbReference type="SUPFAM" id="SSF55048">
    <property type="entry name" value="Probable ACP-binding domain of malonyl-CoA ACP transacylase"/>
    <property type="match status" value="1"/>
</dbReference>
<dbReference type="InterPro" id="IPR020841">
    <property type="entry name" value="PKS_Beta-ketoAc_synthase_dom"/>
</dbReference>
<feature type="domain" description="Ketosynthase family 3 (KS3)" evidence="9">
    <location>
        <begin position="324"/>
        <end position="741"/>
    </location>
</feature>
<dbReference type="PANTHER" id="PTHR45681:SF6">
    <property type="entry name" value="POLYKETIDE SYNTHASE 37"/>
    <property type="match status" value="1"/>
</dbReference>
<feature type="compositionally biased region" description="Low complexity" evidence="7">
    <location>
        <begin position="1681"/>
        <end position="1697"/>
    </location>
</feature>
<evidence type="ECO:0000256" key="3">
    <source>
        <dbReference type="ARBA" id="ARBA00022679"/>
    </source>
</evidence>
<dbReference type="SUPFAM" id="SSF53335">
    <property type="entry name" value="S-adenosyl-L-methionine-dependent methyltransferases"/>
    <property type="match status" value="1"/>
</dbReference>
<dbReference type="SUPFAM" id="SSF53901">
    <property type="entry name" value="Thiolase-like"/>
    <property type="match status" value="1"/>
</dbReference>
<evidence type="ECO:0000256" key="4">
    <source>
        <dbReference type="ARBA" id="ARBA00023268"/>
    </source>
</evidence>
<dbReference type="InterPro" id="IPR014030">
    <property type="entry name" value="Ketoacyl_synth_N"/>
</dbReference>
<keyword evidence="1" id="KW-0596">Phosphopantetheine</keyword>
<dbReference type="PROSITE" id="PS52019">
    <property type="entry name" value="PKS_MFAS_DH"/>
    <property type="match status" value="1"/>
</dbReference>
<dbReference type="InterPro" id="IPR016036">
    <property type="entry name" value="Malonyl_transacylase_ACP-bd"/>
</dbReference>
<dbReference type="InterPro" id="IPR049900">
    <property type="entry name" value="PKS_mFAS_DH"/>
</dbReference>
<dbReference type="GO" id="GO:0031177">
    <property type="term" value="F:phosphopantetheine binding"/>
    <property type="evidence" value="ECO:0007669"/>
    <property type="project" value="InterPro"/>
</dbReference>
<evidence type="ECO:0000313" key="12">
    <source>
        <dbReference type="Proteomes" id="UP000249619"/>
    </source>
</evidence>
<evidence type="ECO:0000256" key="2">
    <source>
        <dbReference type="ARBA" id="ARBA00022553"/>
    </source>
</evidence>
<feature type="region of interest" description="N-terminal hotdog fold" evidence="6">
    <location>
        <begin position="1226"/>
        <end position="1357"/>
    </location>
</feature>
<evidence type="ECO:0000256" key="5">
    <source>
        <dbReference type="ARBA" id="ARBA00023315"/>
    </source>
</evidence>
<dbReference type="SMART" id="SM00823">
    <property type="entry name" value="PKS_PP"/>
    <property type="match status" value="1"/>
</dbReference>
<dbReference type="SMART" id="SM00825">
    <property type="entry name" value="PKS_KS"/>
    <property type="match status" value="1"/>
</dbReference>
<dbReference type="Gene3D" id="3.40.366.10">
    <property type="entry name" value="Malonyl-Coenzyme A Acyl Carrier Protein, domain 2"/>
    <property type="match status" value="2"/>
</dbReference>
<dbReference type="GO" id="GO:0044550">
    <property type="term" value="P:secondary metabolite biosynthetic process"/>
    <property type="evidence" value="ECO:0007669"/>
    <property type="project" value="UniProtKB-ARBA"/>
</dbReference>
<dbReference type="SUPFAM" id="SSF51735">
    <property type="entry name" value="NAD(P)-binding Rossmann-fold domains"/>
    <property type="match status" value="1"/>
</dbReference>
<evidence type="ECO:0000259" key="8">
    <source>
        <dbReference type="PROSITE" id="PS50075"/>
    </source>
</evidence>
<dbReference type="Pfam" id="PF00698">
    <property type="entry name" value="Acyl_transf_1"/>
    <property type="match status" value="1"/>
</dbReference>
<dbReference type="InterPro" id="IPR014043">
    <property type="entry name" value="Acyl_transferase_dom"/>
</dbReference>
<organism evidence="11 12">
    <name type="scientific">Stemphylium lycopersici</name>
    <name type="common">Tomato gray leaf spot disease fungus</name>
    <name type="synonym">Thyrospora lycopersici</name>
    <dbReference type="NCBI Taxonomy" id="183478"/>
    <lineage>
        <taxon>Eukaryota</taxon>
        <taxon>Fungi</taxon>
        <taxon>Dikarya</taxon>
        <taxon>Ascomycota</taxon>
        <taxon>Pezizomycotina</taxon>
        <taxon>Dothideomycetes</taxon>
        <taxon>Pleosporomycetidae</taxon>
        <taxon>Pleosporales</taxon>
        <taxon>Pleosporineae</taxon>
        <taxon>Pleosporaceae</taxon>
        <taxon>Stemphylium</taxon>
    </lineage>
</organism>
<dbReference type="SUPFAM" id="SSF47336">
    <property type="entry name" value="ACP-like"/>
    <property type="match status" value="1"/>
</dbReference>
<dbReference type="EMBL" id="QGDH01000066">
    <property type="protein sequence ID" value="RAR10329.1"/>
    <property type="molecule type" value="Genomic_DNA"/>
</dbReference>
<dbReference type="InterPro" id="IPR032088">
    <property type="entry name" value="SAT"/>
</dbReference>
<keyword evidence="12" id="KW-1185">Reference proteome</keyword>
<dbReference type="InterPro" id="IPR013120">
    <property type="entry name" value="FAR_NAD-bd"/>
</dbReference>
<dbReference type="STRING" id="183478.A0A364N2R0"/>
<evidence type="ECO:0000259" key="9">
    <source>
        <dbReference type="PROSITE" id="PS52004"/>
    </source>
</evidence>
<dbReference type="InterPro" id="IPR009081">
    <property type="entry name" value="PP-bd_ACP"/>
</dbReference>
<dbReference type="Pfam" id="PF08242">
    <property type="entry name" value="Methyltransf_12"/>
    <property type="match status" value="1"/>
</dbReference>
<feature type="region of interest" description="C-terminal hotdog fold" evidence="6">
    <location>
        <begin position="1385"/>
        <end position="1531"/>
    </location>
</feature>
<dbReference type="SMART" id="SM00827">
    <property type="entry name" value="PKS_AT"/>
    <property type="match status" value="1"/>
</dbReference>
<dbReference type="GO" id="GO:0006633">
    <property type="term" value="P:fatty acid biosynthetic process"/>
    <property type="evidence" value="ECO:0007669"/>
    <property type="project" value="InterPro"/>
</dbReference>
<proteinExistence type="predicted"/>
<dbReference type="OrthoDB" id="429813at2759"/>
<evidence type="ECO:0000313" key="11">
    <source>
        <dbReference type="EMBL" id="RAR10329.1"/>
    </source>
</evidence>
<dbReference type="PROSITE" id="PS52004">
    <property type="entry name" value="KS3_2"/>
    <property type="match status" value="1"/>
</dbReference>
<dbReference type="Gene3D" id="3.40.50.150">
    <property type="entry name" value="Vaccinia Virus protein VP39"/>
    <property type="match status" value="1"/>
</dbReference>
<keyword evidence="4" id="KW-0511">Multifunctional enzyme</keyword>
<protein>
    <submittedName>
        <fullName evidence="11">Polyketide synthase</fullName>
    </submittedName>
</protein>
<dbReference type="Pfam" id="PF18558">
    <property type="entry name" value="HTH_51"/>
    <property type="match status" value="1"/>
</dbReference>
<dbReference type="PROSITE" id="PS00606">
    <property type="entry name" value="KS3_1"/>
    <property type="match status" value="1"/>
</dbReference>
<feature type="region of interest" description="Disordered" evidence="7">
    <location>
        <begin position="1671"/>
        <end position="1710"/>
    </location>
</feature>
<dbReference type="Pfam" id="PF02801">
    <property type="entry name" value="Ketoacyl-synt_C"/>
    <property type="match status" value="1"/>
</dbReference>
<dbReference type="Gene3D" id="3.40.50.720">
    <property type="entry name" value="NAD(P)-binding Rossmann-like Domain"/>
    <property type="match status" value="1"/>
</dbReference>
<dbReference type="InterPro" id="IPR013217">
    <property type="entry name" value="Methyltransf_12"/>
</dbReference>
<keyword evidence="2" id="KW-0597">Phosphoprotein</keyword>
<dbReference type="PANTHER" id="PTHR45681">
    <property type="entry name" value="POLYKETIDE SYNTHASE 44-RELATED"/>
    <property type="match status" value="1"/>
</dbReference>
<keyword evidence="5" id="KW-0012">Acyltransferase</keyword>
<evidence type="ECO:0000256" key="1">
    <source>
        <dbReference type="ARBA" id="ARBA00022450"/>
    </source>
</evidence>
<dbReference type="Pfam" id="PF00109">
    <property type="entry name" value="ketoacyl-synt"/>
    <property type="match status" value="1"/>
</dbReference>
<dbReference type="Pfam" id="PF00550">
    <property type="entry name" value="PP-binding"/>
    <property type="match status" value="1"/>
</dbReference>
<dbReference type="Pfam" id="PF07993">
    <property type="entry name" value="NAD_binding_4"/>
    <property type="match status" value="1"/>
</dbReference>
<dbReference type="InterPro" id="IPR018201">
    <property type="entry name" value="Ketoacyl_synth_AS"/>
</dbReference>
<accession>A0A364N2R0</accession>
<dbReference type="CDD" id="cd00833">
    <property type="entry name" value="PKS"/>
    <property type="match status" value="1"/>
</dbReference>
<evidence type="ECO:0000256" key="6">
    <source>
        <dbReference type="PROSITE-ProRule" id="PRU01363"/>
    </source>
</evidence>
<dbReference type="InterPro" id="IPR036291">
    <property type="entry name" value="NAD(P)-bd_dom_sf"/>
</dbReference>
<reference evidence="12" key="1">
    <citation type="submission" date="2018-05" db="EMBL/GenBank/DDBJ databases">
        <title>Draft genome sequence of Stemphylium lycopersici strain CIDEFI 213.</title>
        <authorList>
            <person name="Medina R."/>
            <person name="Franco M.E.E."/>
            <person name="Lucentini C.G."/>
            <person name="Saparrat M.C.N."/>
            <person name="Balatti P.A."/>
        </authorList>
    </citation>
    <scope>NUCLEOTIDE SEQUENCE [LARGE SCALE GENOMIC DNA]</scope>
    <source>
        <strain evidence="12">CIDEFI 213</strain>
    </source>
</reference>
<gene>
    <name evidence="11" type="ORF">DDE83_005100</name>
</gene>
<name>A0A364N2R0_STELY</name>
<dbReference type="Gene3D" id="3.40.47.10">
    <property type="match status" value="1"/>
</dbReference>
<dbReference type="InterPro" id="IPR029063">
    <property type="entry name" value="SAM-dependent_MTases_sf"/>
</dbReference>
<dbReference type="InterPro" id="IPR016039">
    <property type="entry name" value="Thiolase-like"/>
</dbReference>
<dbReference type="InterPro" id="IPR014031">
    <property type="entry name" value="Ketoacyl_synth_C"/>
</dbReference>
<keyword evidence="3" id="KW-0808">Transferase</keyword>
<dbReference type="GO" id="GO:0004315">
    <property type="term" value="F:3-oxoacyl-[acyl-carrier-protein] synthase activity"/>
    <property type="evidence" value="ECO:0007669"/>
    <property type="project" value="InterPro"/>
</dbReference>
<dbReference type="PROSITE" id="PS50075">
    <property type="entry name" value="CARRIER"/>
    <property type="match status" value="1"/>
</dbReference>
<feature type="domain" description="Carrier" evidence="8">
    <location>
        <begin position="1593"/>
        <end position="1667"/>
    </location>
</feature>
<dbReference type="PROSITE" id="PS00012">
    <property type="entry name" value="PHOSPHOPANTETHEINE"/>
    <property type="match status" value="1"/>
</dbReference>
<sequence>MNPTRTSQDDLILIFGPQDLSFDRNFAKTLRTTLLESSSSQWIVQALLDLPRHWKTLEAAVDGLRESGGAEHLDALIDWLRLGSLPDALFPLPNVILTPLVVVSQLTQYTHFVKKLYPDMTLEAPLQYLSSRRTETVGLCTGLLSAAAVASSSSLRDLTTHGAVAIRLAMALGAVVDAGEHHTDATKEYWQSFAVAWNSPDARVKFTSAIDACAEAYISVLSGERQATITVRDKSSEPLVAQLRAAGITVAETTLRGAFHLEGRLGRTQSLTQFFDSHTEFQFPSNAVLPCKALDAKGREYVDDIGSTVQIPVAFDRLRQASANEPIAVVGMACKFPGGEDLDEYWNTILAGQSQHTVVPENRVNFRTAAWREQDPERKWYGNFIQDPDVFDHKFFKKNPREAESTDPQQRMIMQLAYQALEQSGYFSMPISKPDVGCFVGVGLSDYEDNVACHAPTAYTATGNLRSFVAGKVSHFFGWLGPSLTIDTACSSSAVAVHNACQSILSGECSAAIAGGTNFMTGPEWFQNLDGASFLSTTGQCKPFDEKADGYCRGEGAGVVYLKKLKDAEKDGNQVFGVINATAVFQNENCSVITAPSGNSLADLFSAVTRRAGLDPREISVVEAHGTGTQVGDKAEYHGVRKIFGGPSRDNTLSLGSVKGLIGHAENASGIAALIKVLLMIHQKTIPPQPSHNTFNQKLGPLPTDNIDVFTSKRDWLAPYKAALINNYGASGSNASMIVSEPPATSTSGAPSLPKSPFWLSAFDQKGLKRQATRLLRFLQSRPRDDPKFSAANLSFQLFRQSNRSLGAASVFSCATTEELEQRLNELSGQDEKASTQPTHPPSRPVIFCFGGQVSTCVGLDRTLFDQSEVLRSYLDKVDGICTTLGLGSIYPAIFSTAPADDIVLLQTMLFALQYASAKAWIDSGIKPTALVGHSFGELTAMCVSGILSVEHAVEMITKRARIIQTSWGADGGIMAAVEGDLAVVQQLLEATRTANNVAESFAPNIACFNGPRSFTLAGKSEDMETLQELAASDASFSPLRIKRLNVTNAFHSGLVEPLIPELAKVAEHCIFRDGSIELERATRDASTSPLTHNFAARHLRDPVHFDHAVHRLSERYPSSIWLEAGSNSGVINMAKRALNSPSRCHFQPVNLTSAGALAHLVDATAGLWKEGLDFTFWLHHAKQSQSYTPLLLPPYQFDKSRHWMERTEPPKRQIEAPAPAANEKPEGLWSFIGYQDSTQTQARFRINTSSMEYQDYVRGHIIAQTAAICPSAMQHAIAMGTIAELATGEGVEPELQAMQNHVPMCLDMSRTFWLDAEKTQHSPATWEWSITSTQNDSKTNKVHHVNGRAVFKKSSSVWSEFERYERLIDYQRCASLLNGPDADQIIQGSNNIYKIFLPIVDYQMEEYKSLNKIVSKPGISAGRVVRSKENPASEVAINEAFCQVSGIYINSMKNSEDGELFLANKVDQWVQPKNVDSISKADSFEVYVLHQDRSSKEHVSDIFVFDPTSGKLACMILGLHFVKVARPGIQKLLTKLSGGVMLVEAEKKLAPASDAQKPAPVVVSSREAPVPLAPSLEDICRSQPKRSERQQQDMSPRVRDVLCKLLGLEPEDIKSNSDLIELGVDSLLAMELAREVEDEFGAKLAMDDLMDLTDLQSLVDAVHNKLGISRSSTNSEKSWSEVGGESSASTASSVTEGDSEDLVTEREKKKKSASLPAAAILDTFANIKRSTDDFVTDNKLVGYSSRVQPKLTEMCIVYIVNAFEALGCPIRTAKDGQSLNHVPYLPKHEKVMRVFYDLLSEAGLINVQGDKMVRTSQPVPSKSAATIQAELTHDYPDHAFDFNLTSLTGSKLADCLSGKAEGIQLIMSKEGREHLAGWYQKAPVNATWINQLDQFLSQIVTNLPSRSEPINILEIGSGTGGTTSKLVTTLAALNIPFCYTATDISSSLVAGLRKRFKHHSFMRFETLDVEKPVSPELMHRQHIILATNCVHATHDLVASTKNIHDLLTPDGFLVLLEMTDIVPWVDLVWGLVEGWWLANDGRAHALQDTDVWDDKLRASGFGHVDWTDGDLPESKIQRLIVAFASSPDPSLVAMPSEPPRIPIAEADVRQAIVDSYVDRYARAAMEAEIPTNLKRTSSTGRSVLVTGTTGSLGSHIVAYLATRPDVREVICMNRVSRQNAQDRQRQALELRGLSLDANSRAKVRVYETETHKPLLGLTAGDYQTLAGSVTDIIHNAWPMSLTRPVKGFEQQFQVMANLIAFARGCSSVRRASEPKIRFQFISSIAVVGHHPFVSGRPLVPEERMTAVSVPPIGYAEAKLVCENMLKETLHRHPTSFSPMSVRLGQIAGSKLDGFWNSSEHIALLLKSSQTLNVLPDLDGNLSWCPVNDFAATLGELLCEPTDAYPIYHVENPKRQPWGEMIKLLADLLHVPSNNIVPFAEWVRRVRDSASPVSENPALRIAEFFEVDFIRMSSGGLILDTKHSVEHSKTLRKLRPLSNSIVEQYVQRWRDDGFLR</sequence>
<dbReference type="InterPro" id="IPR016035">
    <property type="entry name" value="Acyl_Trfase/lysoPLipase"/>
</dbReference>
<comment type="caution">
    <text evidence="6">Lacks conserved residue(s) required for the propagation of feature annotation.</text>
</comment>
<dbReference type="InterPro" id="IPR006162">
    <property type="entry name" value="Ppantetheine_attach_site"/>
</dbReference>
<dbReference type="Proteomes" id="UP000249619">
    <property type="component" value="Unassembled WGS sequence"/>
</dbReference>
<dbReference type="SMART" id="SM01294">
    <property type="entry name" value="PKS_PP_betabranch"/>
    <property type="match status" value="1"/>
</dbReference>
<evidence type="ECO:0000256" key="7">
    <source>
        <dbReference type="SAM" id="MobiDB-lite"/>
    </source>
</evidence>
<dbReference type="InterPro" id="IPR036736">
    <property type="entry name" value="ACP-like_sf"/>
</dbReference>
<feature type="domain" description="PKS/mFAS DH" evidence="10">
    <location>
        <begin position="1226"/>
        <end position="1531"/>
    </location>
</feature>
<dbReference type="Gene3D" id="1.10.1200.10">
    <property type="entry name" value="ACP-like"/>
    <property type="match status" value="1"/>
</dbReference>
<comment type="caution">
    <text evidence="11">The sequence shown here is derived from an EMBL/GenBank/DDBJ whole genome shotgun (WGS) entry which is preliminary data.</text>
</comment>
<dbReference type="InterPro" id="IPR020806">
    <property type="entry name" value="PKS_PP-bd"/>
</dbReference>
<dbReference type="SUPFAM" id="SSF52151">
    <property type="entry name" value="FabD/lysophospholipase-like"/>
    <property type="match status" value="1"/>
</dbReference>
<dbReference type="CDD" id="cd02440">
    <property type="entry name" value="AdoMet_MTases"/>
    <property type="match status" value="1"/>
</dbReference>
<dbReference type="Gene3D" id="3.30.70.3290">
    <property type="match status" value="1"/>
</dbReference>